<dbReference type="AlphaFoldDB" id="A0A2N3YID8"/>
<sequence>MPTKGTMKRRKDRLVREMTGLSLRHPRDGHRRVHALLVADGWEANVKRVERLWRREGLRT</sequence>
<evidence type="ECO:0000313" key="3">
    <source>
        <dbReference type="Proteomes" id="UP000233781"/>
    </source>
</evidence>
<proteinExistence type="predicted"/>
<comment type="caution">
    <text evidence="2">The sequence shown here is derived from an EMBL/GenBank/DDBJ whole genome shotgun (WGS) entry which is preliminary data.</text>
</comment>
<accession>A0A2N3YID8</accession>
<name>A0A2N3YID8_9MICO</name>
<dbReference type="InterPro" id="IPR025948">
    <property type="entry name" value="HTH-like_dom"/>
</dbReference>
<evidence type="ECO:0000259" key="1">
    <source>
        <dbReference type="Pfam" id="PF13276"/>
    </source>
</evidence>
<gene>
    <name evidence="2" type="ORF">ATL31_1419</name>
</gene>
<dbReference type="Pfam" id="PF13276">
    <property type="entry name" value="HTH_21"/>
    <property type="match status" value="1"/>
</dbReference>
<reference evidence="2 3" key="1">
    <citation type="submission" date="2017-12" db="EMBL/GenBank/DDBJ databases">
        <title>Sequencing the genomes of 1000 Actinobacteria strains.</title>
        <authorList>
            <person name="Klenk H.-P."/>
        </authorList>
    </citation>
    <scope>NUCLEOTIDE SEQUENCE [LARGE SCALE GENOMIC DNA]</scope>
    <source>
        <strain evidence="2 3">DSM 12806</strain>
    </source>
</reference>
<keyword evidence="3" id="KW-1185">Reference proteome</keyword>
<organism evidence="2 3">
    <name type="scientific">Phycicoccus duodecadis</name>
    <dbReference type="NCBI Taxonomy" id="173053"/>
    <lineage>
        <taxon>Bacteria</taxon>
        <taxon>Bacillati</taxon>
        <taxon>Actinomycetota</taxon>
        <taxon>Actinomycetes</taxon>
        <taxon>Micrococcales</taxon>
        <taxon>Intrasporangiaceae</taxon>
        <taxon>Phycicoccus</taxon>
    </lineage>
</organism>
<dbReference type="EMBL" id="PJNE01000001">
    <property type="protein sequence ID" value="PKW26605.1"/>
    <property type="molecule type" value="Genomic_DNA"/>
</dbReference>
<evidence type="ECO:0000313" key="2">
    <source>
        <dbReference type="EMBL" id="PKW26605.1"/>
    </source>
</evidence>
<feature type="domain" description="HTH-like" evidence="1">
    <location>
        <begin position="10"/>
        <end position="59"/>
    </location>
</feature>
<dbReference type="Proteomes" id="UP000233781">
    <property type="component" value="Unassembled WGS sequence"/>
</dbReference>
<protein>
    <submittedName>
        <fullName evidence="2">Helix-turn-helix protein</fullName>
    </submittedName>
</protein>